<dbReference type="Proteomes" id="UP000184035">
    <property type="component" value="Unassembled WGS sequence"/>
</dbReference>
<dbReference type="STRING" id="1533.SAMN05443638_1308"/>
<accession>A0A1M4YNE5</accession>
<dbReference type="AlphaFoldDB" id="A0A1M4YNE5"/>
<evidence type="ECO:0000313" key="1">
    <source>
        <dbReference type="EMBL" id="SHF07324.1"/>
    </source>
</evidence>
<dbReference type="EMBL" id="FQVM01000030">
    <property type="protein sequence ID" value="SHF07324.1"/>
    <property type="molecule type" value="Genomic_DNA"/>
</dbReference>
<dbReference type="PANTHER" id="PTHR28055">
    <property type="entry name" value="ALTERED INHERITANCE OF MITOCHONDRIA PROTEIN 41, MITOCHONDRIAL"/>
    <property type="match status" value="1"/>
</dbReference>
<sequence length="149" mass="17084">MPTIKERLQEDWKQALKAKDKLKAETLSTARSAILLVEKTDGIKLEDEKVIEIISREVKQRREAMLEFEKGKRQDLVDKAEAEIKILLEYLPQQLNKDEILEIVKQAAIEVDANNIKDMGKVMSIVRPKTVGRADGKLVSQIVKEYLNK</sequence>
<dbReference type="InterPro" id="IPR042184">
    <property type="entry name" value="YqeY/Aim41_N"/>
</dbReference>
<proteinExistence type="predicted"/>
<dbReference type="Gene3D" id="1.10.1510.10">
    <property type="entry name" value="Uncharacterised protein YqeY/AIM41 PF09424, N-terminal domain"/>
    <property type="match status" value="1"/>
</dbReference>
<dbReference type="InterPro" id="IPR003789">
    <property type="entry name" value="Asn/Gln_tRNA_amidoTrase-B-like"/>
</dbReference>
<dbReference type="PANTHER" id="PTHR28055:SF1">
    <property type="entry name" value="ALTERED INHERITANCE OF MITOCHONDRIA PROTEIN 41, MITOCHONDRIAL"/>
    <property type="match status" value="1"/>
</dbReference>
<evidence type="ECO:0008006" key="3">
    <source>
        <dbReference type="Google" id="ProtNLM"/>
    </source>
</evidence>
<dbReference type="Gene3D" id="1.10.10.410">
    <property type="match status" value="1"/>
</dbReference>
<dbReference type="InterPro" id="IPR023168">
    <property type="entry name" value="GatB_Yqey_C_2"/>
</dbReference>
<dbReference type="SUPFAM" id="SSF89095">
    <property type="entry name" value="GatB/YqeY motif"/>
    <property type="match status" value="1"/>
</dbReference>
<dbReference type="RefSeq" id="WP_072897357.1">
    <property type="nucleotide sequence ID" value="NZ_FQVM01000030.1"/>
</dbReference>
<dbReference type="InterPro" id="IPR019004">
    <property type="entry name" value="YqeY/Aim41"/>
</dbReference>
<dbReference type="OrthoDB" id="9794041at2"/>
<reference evidence="1 2" key="1">
    <citation type="submission" date="2016-11" db="EMBL/GenBank/DDBJ databases">
        <authorList>
            <person name="Jaros S."/>
            <person name="Januszkiewicz K."/>
            <person name="Wedrychowicz H."/>
        </authorList>
    </citation>
    <scope>NUCLEOTIDE SEQUENCE [LARGE SCALE GENOMIC DNA]</scope>
    <source>
        <strain evidence="1 2">DSM 2631</strain>
    </source>
</reference>
<keyword evidence="2" id="KW-1185">Reference proteome</keyword>
<evidence type="ECO:0000313" key="2">
    <source>
        <dbReference type="Proteomes" id="UP000184035"/>
    </source>
</evidence>
<dbReference type="Pfam" id="PF09424">
    <property type="entry name" value="YqeY"/>
    <property type="match status" value="1"/>
</dbReference>
<gene>
    <name evidence="1" type="ORF">SAMN05443638_1308</name>
</gene>
<protein>
    <recommendedName>
        <fullName evidence="3">GatB/YqeY domain-containing protein</fullName>
    </recommendedName>
</protein>
<dbReference type="GO" id="GO:0016884">
    <property type="term" value="F:carbon-nitrogen ligase activity, with glutamine as amido-N-donor"/>
    <property type="evidence" value="ECO:0007669"/>
    <property type="project" value="InterPro"/>
</dbReference>
<organism evidence="1 2">
    <name type="scientific">Clostridium fallax</name>
    <dbReference type="NCBI Taxonomy" id="1533"/>
    <lineage>
        <taxon>Bacteria</taxon>
        <taxon>Bacillati</taxon>
        <taxon>Bacillota</taxon>
        <taxon>Clostridia</taxon>
        <taxon>Eubacteriales</taxon>
        <taxon>Clostridiaceae</taxon>
        <taxon>Clostridium</taxon>
    </lineage>
</organism>
<name>A0A1M4YNE5_9CLOT</name>